<dbReference type="Gene3D" id="3.50.50.60">
    <property type="entry name" value="FAD/NAD(P)-binding domain"/>
    <property type="match status" value="2"/>
</dbReference>
<proteinExistence type="inferred from homology"/>
<keyword evidence="5" id="KW-0285">Flavoprotein</keyword>
<dbReference type="HOGENOM" id="CLU_013286_0_0_0"/>
<dbReference type="EMBL" id="CP001931">
    <property type="protein sequence ID" value="ADC89957.1"/>
    <property type="molecule type" value="Genomic_DNA"/>
</dbReference>
<feature type="domain" description="FAD/NAD(P)-binding" evidence="17">
    <location>
        <begin position="1"/>
        <end position="277"/>
    </location>
</feature>
<evidence type="ECO:0000259" key="16">
    <source>
        <dbReference type="Pfam" id="PF04324"/>
    </source>
</evidence>
<sequence length="957" mass="107779">MRVAVIGGGIAGSAMVEELLRLDPDTEIHLFCGEGVLPYNRVQLADVLSGKKLFTQLVLHSWQYYEEKGVRLHFQKVDRLYPHRRLLITERGDVYSYDRAVIATGSVPLLPPIKKTHLKGVFVLRTIKDVYGMLDMLPLSRRVVVIGGGLLGVESARAIRDSGVDVFLIHIMDTLMEQWIDRQCSQLVKNKLERLGIKVLLSKRVEELLGEKRVEGVRFSDGDTLEADMVLLATGIRANTDLAVRSGLKVERGILVDDYLETSSQYVYAVGECAQHRGKIYGIVAPILEQVKVCAKNIIYGNVERYEGSPSYTILKVPEIRLVSGGRVHEEEGDEVFVYMDNDNYRKVVLREGKLEGFVLLGNFSGLSQLLDVMKKGVNAKHLFPNILLSDILRPSTTEDLVGKTVCNCNAVSYEDILNAIKLGAKSLEDIQRMTRASTSCGSCIPLVENILQQHVKIQRKVNRVEEYKRERHPFSVNLRKRLEEWAEEGDWQKVPEEDREYGLKWYGVFYRKATPGYFMVRIRITNGVLTAQQAKVIAHLAKKFGRNEVDITSRQQIQLRWIELRYLPEVLAALETVGLTTLQTGMDNVRNITGDPLSGLHEENVIDTVFITRRMTEIFLGKIQYANLPRKFNVGVLGSIRDMINCKFNDLCFYLAKKNGKYGFNVYAGGKMGSGGPNEAWNLDIFVEPYDAIWILKAVIEIYNDLGNREDRSKNRLHFLIRELGVEGFRAELEKRMVKKLPAAGEDMVRWCGEREGLIRLRNGLYAVPLIVPAGIFTGDALQRAAWLAQKYGSGELRLSTYQRLFIVNVPQENLNQLLSDPLLDKYPISTSPFFTGLIACQGSRTCAFGVIENKPDALRLADYLSRKYNTSIPIRMHWSGCAKGCGLHGAGDIGFVGTKMKVDGEVKLAVDVFLRGKKIDTVPLDSLEAYVEKLFVDNFLQEVKDEGSGHPACQS</sequence>
<dbReference type="Proteomes" id="UP000002043">
    <property type="component" value="Chromosome"/>
</dbReference>
<keyword evidence="20" id="KW-1185">Reference proteome</keyword>
<gene>
    <name evidence="19" type="ordered locus">Thal_1326</name>
</gene>
<dbReference type="InterPro" id="IPR041575">
    <property type="entry name" value="Rubredoxin_C"/>
</dbReference>
<evidence type="ECO:0000256" key="9">
    <source>
        <dbReference type="ARBA" id="ARBA00023002"/>
    </source>
</evidence>
<dbReference type="Pfam" id="PF04324">
    <property type="entry name" value="Fer2_BFD"/>
    <property type="match status" value="1"/>
</dbReference>
<keyword evidence="3" id="KW-0004">4Fe-4S</keyword>
<dbReference type="Gene3D" id="1.10.10.1100">
    <property type="entry name" value="BFD-like [2Fe-2S]-binding domain"/>
    <property type="match status" value="1"/>
</dbReference>
<dbReference type="GO" id="GO:0046872">
    <property type="term" value="F:metal ion binding"/>
    <property type="evidence" value="ECO:0007669"/>
    <property type="project" value="UniProtKB-KW"/>
</dbReference>
<dbReference type="GO" id="GO:0042128">
    <property type="term" value="P:nitrate assimilation"/>
    <property type="evidence" value="ECO:0007669"/>
    <property type="project" value="UniProtKB-UniPathway"/>
</dbReference>
<reference evidence="20" key="1">
    <citation type="journal article" date="2010" name="Stand. Genomic Sci.">
        <title>Complete genome sequence of Thermocrinis albus type strain (HI 11/12T).</title>
        <authorList>
            <person name="Wirth R."/>
            <person name="Sikorski J."/>
            <person name="Brambilla E."/>
            <person name="Misra M."/>
            <person name="Lapidus A."/>
            <person name="Copeland A."/>
            <person name="Nolan M."/>
            <person name="Lucas S."/>
            <person name="Chen F."/>
            <person name="Tice H."/>
            <person name="Cheng J.F."/>
            <person name="Han C."/>
            <person name="Detter J.C."/>
            <person name="Tapia R."/>
            <person name="Bruce D."/>
            <person name="Goodwin L."/>
            <person name="Pitluck S."/>
            <person name="Pati A."/>
            <person name="Anderson I."/>
            <person name="Ivanova N."/>
            <person name="Mavromatis K."/>
            <person name="Mikhailova N."/>
            <person name="Chen A."/>
            <person name="Palaniappan K."/>
            <person name="Bilek Y."/>
            <person name="Hader T."/>
            <person name="Land M."/>
            <person name="Hauser L."/>
            <person name="Chang Y.J."/>
            <person name="Jeffries C.D."/>
            <person name="Tindall B.J."/>
            <person name="Rohde M."/>
            <person name="Goker M."/>
            <person name="Bristow J."/>
            <person name="Eisen J.A."/>
            <person name="Markowitz V."/>
            <person name="Hugenholtz P."/>
            <person name="Kyrpides N.C."/>
            <person name="Klenk H.P."/>
        </authorList>
    </citation>
    <scope>NUCLEOTIDE SEQUENCE [LARGE SCALE GENOMIC DNA]</scope>
    <source>
        <strain evidence="20">DSM 14484 / JCM 11386 / HI 11/12</strain>
    </source>
</reference>
<dbReference type="GO" id="GO:0016491">
    <property type="term" value="F:oxidoreductase activity"/>
    <property type="evidence" value="ECO:0007669"/>
    <property type="project" value="UniProtKB-KW"/>
</dbReference>
<protein>
    <submittedName>
        <fullName evidence="19">Nitrite and sulphite reductase 4Fe-4S region</fullName>
    </submittedName>
</protein>
<feature type="domain" description="Nitrite/Sulfite reductase ferredoxin-like" evidence="15">
    <location>
        <begin position="763"/>
        <end position="821"/>
    </location>
</feature>
<dbReference type="InterPro" id="IPR036188">
    <property type="entry name" value="FAD/NAD-bd_sf"/>
</dbReference>
<evidence type="ECO:0000259" key="17">
    <source>
        <dbReference type="Pfam" id="PF07992"/>
    </source>
</evidence>
<evidence type="ECO:0000259" key="15">
    <source>
        <dbReference type="Pfam" id="PF03460"/>
    </source>
</evidence>
<keyword evidence="7" id="KW-0479">Metal-binding</keyword>
<keyword evidence="11" id="KW-0411">Iron-sulfur</keyword>
<name>D3SMH7_THEAH</name>
<evidence type="ECO:0000256" key="3">
    <source>
        <dbReference type="ARBA" id="ARBA00022485"/>
    </source>
</evidence>
<dbReference type="eggNOG" id="COG1251">
    <property type="taxonomic scope" value="Bacteria"/>
</dbReference>
<keyword evidence="10" id="KW-0408">Iron</keyword>
<dbReference type="Pfam" id="PF07992">
    <property type="entry name" value="Pyr_redox_2"/>
    <property type="match status" value="1"/>
</dbReference>
<dbReference type="InterPro" id="IPR005117">
    <property type="entry name" value="NiRdtase/SiRdtase_haem-b_fer"/>
</dbReference>
<comment type="cofactor">
    <cofactor evidence="1">
        <name>FAD</name>
        <dbReference type="ChEBI" id="CHEBI:57692"/>
    </cofactor>
</comment>
<evidence type="ECO:0000256" key="4">
    <source>
        <dbReference type="ARBA" id="ARBA00022617"/>
    </source>
</evidence>
<feature type="domain" description="BFD-like [2Fe-2S]-binding" evidence="16">
    <location>
        <begin position="406"/>
        <end position="453"/>
    </location>
</feature>
<dbReference type="PRINTS" id="PR00397">
    <property type="entry name" value="SIROHAEM"/>
</dbReference>
<evidence type="ECO:0000256" key="2">
    <source>
        <dbReference type="ARBA" id="ARBA00010429"/>
    </source>
</evidence>
<dbReference type="AlphaFoldDB" id="D3SMH7"/>
<dbReference type="Gene3D" id="3.30.413.10">
    <property type="entry name" value="Sulfite Reductase Hemoprotein, domain 1"/>
    <property type="match status" value="2"/>
</dbReference>
<dbReference type="UniPathway" id="UPA00653"/>
<dbReference type="InterPro" id="IPR007419">
    <property type="entry name" value="BFD-like_2Fe2S-bd_dom"/>
</dbReference>
<dbReference type="GO" id="GO:0020037">
    <property type="term" value="F:heme binding"/>
    <property type="evidence" value="ECO:0007669"/>
    <property type="project" value="InterPro"/>
</dbReference>
<dbReference type="InterPro" id="IPR036136">
    <property type="entry name" value="Nit/Sulf_reduc_fer-like_dom_sf"/>
</dbReference>
<comment type="cofactor">
    <cofactor evidence="13">
        <name>[2Fe-2S] cluster</name>
        <dbReference type="ChEBI" id="CHEBI:190135"/>
    </cofactor>
</comment>
<evidence type="ECO:0000259" key="18">
    <source>
        <dbReference type="Pfam" id="PF18267"/>
    </source>
</evidence>
<keyword evidence="4" id="KW-0349">Heme</keyword>
<feature type="domain" description="Nitrite/Sulfite reductase ferredoxin-like" evidence="15">
    <location>
        <begin position="512"/>
        <end position="576"/>
    </location>
</feature>
<evidence type="ECO:0000256" key="13">
    <source>
        <dbReference type="ARBA" id="ARBA00034078"/>
    </source>
</evidence>
<dbReference type="Gene3D" id="3.90.480.20">
    <property type="match status" value="1"/>
</dbReference>
<evidence type="ECO:0000256" key="10">
    <source>
        <dbReference type="ARBA" id="ARBA00023004"/>
    </source>
</evidence>
<dbReference type="eggNOG" id="COG2221">
    <property type="taxonomic scope" value="Bacteria"/>
</dbReference>
<keyword evidence="9" id="KW-0560">Oxidoreductase</keyword>
<dbReference type="SUPFAM" id="SSF55124">
    <property type="entry name" value="Nitrite/Sulfite reductase N-terminal domain-like"/>
    <property type="match status" value="2"/>
</dbReference>
<dbReference type="InterPro" id="IPR016156">
    <property type="entry name" value="FAD/NAD-linked_Rdtase_dimer_sf"/>
</dbReference>
<dbReference type="RefSeq" id="WP_012992363.1">
    <property type="nucleotide sequence ID" value="NC_013894.1"/>
</dbReference>
<keyword evidence="8" id="KW-0274">FAD</keyword>
<dbReference type="PROSITE" id="PS00365">
    <property type="entry name" value="NIR_SIR"/>
    <property type="match status" value="1"/>
</dbReference>
<organism evidence="19 20">
    <name type="scientific">Thermocrinis albus (strain DSM 14484 / JCM 11386 / HI 11/12)</name>
    <dbReference type="NCBI Taxonomy" id="638303"/>
    <lineage>
        <taxon>Bacteria</taxon>
        <taxon>Pseudomonadati</taxon>
        <taxon>Aquificota</taxon>
        <taxon>Aquificia</taxon>
        <taxon>Aquificales</taxon>
        <taxon>Aquificaceae</taxon>
        <taxon>Thermocrinis</taxon>
    </lineage>
</organism>
<evidence type="ECO:0000313" key="19">
    <source>
        <dbReference type="EMBL" id="ADC89957.1"/>
    </source>
</evidence>
<keyword evidence="6" id="KW-0001">2Fe-2S</keyword>
<feature type="domain" description="NADH-rubredoxin oxidoreductase C-terminal" evidence="18">
    <location>
        <begin position="312"/>
        <end position="377"/>
    </location>
</feature>
<accession>D3SMH7</accession>
<dbReference type="STRING" id="638303.Thal_1326"/>
<dbReference type="InterPro" id="IPR006066">
    <property type="entry name" value="NO2/SO3_Rdtase_FeS/sirohaem_BS"/>
</dbReference>
<evidence type="ECO:0000256" key="6">
    <source>
        <dbReference type="ARBA" id="ARBA00022714"/>
    </source>
</evidence>
<dbReference type="PRINTS" id="PR00411">
    <property type="entry name" value="PNDRDTASEI"/>
</dbReference>
<dbReference type="SUPFAM" id="SSF51905">
    <property type="entry name" value="FAD/NAD(P)-binding domain"/>
    <property type="match status" value="1"/>
</dbReference>
<evidence type="ECO:0000256" key="7">
    <source>
        <dbReference type="ARBA" id="ARBA00022723"/>
    </source>
</evidence>
<dbReference type="OrthoDB" id="9792592at2"/>
<dbReference type="Gene3D" id="3.30.390.30">
    <property type="match status" value="1"/>
</dbReference>
<dbReference type="GO" id="GO:0051537">
    <property type="term" value="F:2 iron, 2 sulfur cluster binding"/>
    <property type="evidence" value="ECO:0007669"/>
    <property type="project" value="UniProtKB-KW"/>
</dbReference>
<evidence type="ECO:0000256" key="5">
    <source>
        <dbReference type="ARBA" id="ARBA00022630"/>
    </source>
</evidence>
<dbReference type="Pfam" id="PF18267">
    <property type="entry name" value="Rubredoxin_C"/>
    <property type="match status" value="1"/>
</dbReference>
<dbReference type="PANTHER" id="PTHR32439">
    <property type="entry name" value="FERREDOXIN--NITRITE REDUCTASE, CHLOROPLASTIC"/>
    <property type="match status" value="1"/>
</dbReference>
<dbReference type="InterPro" id="IPR051329">
    <property type="entry name" value="NIR_SIR_4Fe-4S"/>
</dbReference>
<dbReference type="PANTHER" id="PTHR32439:SF0">
    <property type="entry name" value="FERREDOXIN--NITRITE REDUCTASE, CHLOROPLASTIC"/>
    <property type="match status" value="1"/>
</dbReference>
<dbReference type="InterPro" id="IPR045854">
    <property type="entry name" value="NO2/SO3_Rdtase_4Fe4S_sf"/>
</dbReference>
<evidence type="ECO:0000256" key="11">
    <source>
        <dbReference type="ARBA" id="ARBA00023014"/>
    </source>
</evidence>
<dbReference type="GO" id="GO:0051539">
    <property type="term" value="F:4 iron, 4 sulfur cluster binding"/>
    <property type="evidence" value="ECO:0007669"/>
    <property type="project" value="UniProtKB-KW"/>
</dbReference>
<dbReference type="Pfam" id="PF03460">
    <property type="entry name" value="NIR_SIR_ferr"/>
    <property type="match status" value="2"/>
</dbReference>
<dbReference type="InterPro" id="IPR023753">
    <property type="entry name" value="FAD/NAD-binding_dom"/>
</dbReference>
<dbReference type="PRINTS" id="PR00368">
    <property type="entry name" value="FADPNR"/>
</dbReference>
<dbReference type="SUPFAM" id="SSF56014">
    <property type="entry name" value="Nitrite and sulphite reductase 4Fe-4S domain-like"/>
    <property type="match status" value="2"/>
</dbReference>
<dbReference type="KEGG" id="tal:Thal_1326"/>
<evidence type="ECO:0000313" key="20">
    <source>
        <dbReference type="Proteomes" id="UP000002043"/>
    </source>
</evidence>
<evidence type="ECO:0000259" key="14">
    <source>
        <dbReference type="Pfam" id="PF01077"/>
    </source>
</evidence>
<dbReference type="Pfam" id="PF01077">
    <property type="entry name" value="NIR_SIR"/>
    <property type="match status" value="1"/>
</dbReference>
<keyword evidence="12" id="KW-0534">Nitrate assimilation</keyword>
<feature type="domain" description="Nitrite/sulphite reductase 4Fe-4S" evidence="14">
    <location>
        <begin position="587"/>
        <end position="741"/>
    </location>
</feature>
<evidence type="ECO:0000256" key="12">
    <source>
        <dbReference type="ARBA" id="ARBA00023063"/>
    </source>
</evidence>
<evidence type="ECO:0000256" key="1">
    <source>
        <dbReference type="ARBA" id="ARBA00001974"/>
    </source>
</evidence>
<dbReference type="InterPro" id="IPR006067">
    <property type="entry name" value="NO2/SO3_Rdtase_4Fe4S_dom"/>
</dbReference>
<dbReference type="InterPro" id="IPR041854">
    <property type="entry name" value="BFD-like_2Fe2S-bd_dom_sf"/>
</dbReference>
<comment type="similarity">
    <text evidence="2">Belongs to the nitrite and sulfite reductase 4Fe-4S domain family.</text>
</comment>
<evidence type="ECO:0000256" key="8">
    <source>
        <dbReference type="ARBA" id="ARBA00022827"/>
    </source>
</evidence>